<keyword evidence="5" id="KW-0378">Hydrolase</keyword>
<gene>
    <name evidence="8" type="ORF">HMPREF1068_02547</name>
</gene>
<evidence type="ECO:0000256" key="3">
    <source>
        <dbReference type="ARBA" id="ARBA00012662"/>
    </source>
</evidence>
<evidence type="ECO:0000313" key="8">
    <source>
        <dbReference type="EMBL" id="EIY49988.1"/>
    </source>
</evidence>
<dbReference type="Proteomes" id="UP000003089">
    <property type="component" value="Unassembled WGS sequence"/>
</dbReference>
<protein>
    <recommendedName>
        <fullName evidence="3">alpha-L-fucosidase</fullName>
        <ecNumber evidence="3">3.2.1.51</ecNumber>
    </recommendedName>
</protein>
<dbReference type="AlphaFoldDB" id="I9S402"/>
<dbReference type="Pfam" id="PF01120">
    <property type="entry name" value="Alpha_L_fucos"/>
    <property type="match status" value="1"/>
</dbReference>
<dbReference type="RefSeq" id="WP_007485630.1">
    <property type="nucleotide sequence ID" value="NZ_JH724314.1"/>
</dbReference>
<dbReference type="Gene3D" id="3.20.20.80">
    <property type="entry name" value="Glycosidases"/>
    <property type="match status" value="1"/>
</dbReference>
<name>I9S402_9BACE</name>
<dbReference type="SUPFAM" id="SSF49785">
    <property type="entry name" value="Galactose-binding domain-like"/>
    <property type="match status" value="1"/>
</dbReference>
<sequence length="572" mass="64629">MLLSLLSIGCTHDPIEISPPDTRLNWFNDAKFGMFIHWGVYSGMAGKYVGPSLYGTEYTEASPYLCGWGGEWILSRAGIPRETYKQQADKFTASAFDGNEIASLAQETGMKYIIITIKHHEGFLLYPSEVQPDWCTTMSGANGRDLIMELFTAAKSKGLKVGFYFSQNLDWMQEGSLGEIPQLYGGKYDIEANRSYIDHTCKVISEMMDRYGEILDVFWWDIPKINTSQEFTDKMYNTLVQHKNYSRKILQNDRLSTLANGDFETPEGVIVQIPKRPYELCIAMDSSWGYSDYVDSKKTRLELLHEIINTVSKGGNLLLNISPKGDGSLHPDALKMLNEIGDYIRTNGESIYGSEHSGFIYGQDFGRVTRKGNSLYLHYYVGDKIELYGVNSPILSAKTLNGRNIKYEVIPNGYRFLGVEKGEVVKVTFNSIMIDEGFPISSKMKETDLYAMSALAEGGLMMSGFESGPVNYNSWINLWPDLGWLLKVEDPAKYDIYVTISNGGPGELEMRIEGDDNARIYYKYPTTRGYDDYQEMKVGSMYIKSGKQEIIFKRVGGSPLNFASMRLVRVDN</sequence>
<proteinExistence type="inferred from homology"/>
<dbReference type="InterPro" id="IPR016286">
    <property type="entry name" value="FUC_metazoa-typ"/>
</dbReference>
<evidence type="ECO:0000256" key="5">
    <source>
        <dbReference type="ARBA" id="ARBA00022801"/>
    </source>
</evidence>
<evidence type="ECO:0000256" key="6">
    <source>
        <dbReference type="ARBA" id="ARBA00023295"/>
    </source>
</evidence>
<dbReference type="InterPro" id="IPR008979">
    <property type="entry name" value="Galactose-bd-like_sf"/>
</dbReference>
<dbReference type="SUPFAM" id="SSF51445">
    <property type="entry name" value="(Trans)glycosidases"/>
    <property type="match status" value="1"/>
</dbReference>
<dbReference type="Gene3D" id="2.60.120.260">
    <property type="entry name" value="Galactose-binding domain-like"/>
    <property type="match status" value="1"/>
</dbReference>
<keyword evidence="6" id="KW-0326">Glycosidase</keyword>
<dbReference type="HOGENOM" id="CLU_002934_0_1_10"/>
<dbReference type="GO" id="GO:0016139">
    <property type="term" value="P:glycoside catabolic process"/>
    <property type="evidence" value="ECO:0007669"/>
    <property type="project" value="TreeGrafter"/>
</dbReference>
<organism evidence="8 9">
    <name type="scientific">Bacteroides nordii CL02T12C05</name>
    <dbReference type="NCBI Taxonomy" id="997884"/>
    <lineage>
        <taxon>Bacteria</taxon>
        <taxon>Pseudomonadati</taxon>
        <taxon>Bacteroidota</taxon>
        <taxon>Bacteroidia</taxon>
        <taxon>Bacteroidales</taxon>
        <taxon>Bacteroidaceae</taxon>
        <taxon>Bacteroides</taxon>
    </lineage>
</organism>
<comment type="caution">
    <text evidence="8">The sequence shown here is derived from an EMBL/GenBank/DDBJ whole genome shotgun (WGS) entry which is preliminary data.</text>
</comment>
<dbReference type="eggNOG" id="COG3669">
    <property type="taxonomic scope" value="Bacteria"/>
</dbReference>
<dbReference type="STRING" id="997884.HMPREF1068_02547"/>
<evidence type="ECO:0000256" key="4">
    <source>
        <dbReference type="ARBA" id="ARBA00022729"/>
    </source>
</evidence>
<feature type="domain" description="Glycoside hydrolase family 29 N-terminal" evidence="7">
    <location>
        <begin position="25"/>
        <end position="349"/>
    </location>
</feature>
<comment type="similarity">
    <text evidence="2">Belongs to the glycosyl hydrolase 29 family.</text>
</comment>
<evidence type="ECO:0000256" key="1">
    <source>
        <dbReference type="ARBA" id="ARBA00004071"/>
    </source>
</evidence>
<dbReference type="GO" id="GO:0004560">
    <property type="term" value="F:alpha-L-fucosidase activity"/>
    <property type="evidence" value="ECO:0007669"/>
    <property type="project" value="InterPro"/>
</dbReference>
<dbReference type="GO" id="GO:0006004">
    <property type="term" value="P:fucose metabolic process"/>
    <property type="evidence" value="ECO:0007669"/>
    <property type="project" value="InterPro"/>
</dbReference>
<dbReference type="PANTHER" id="PTHR10030">
    <property type="entry name" value="ALPHA-L-FUCOSIDASE"/>
    <property type="match status" value="1"/>
</dbReference>
<evidence type="ECO:0000259" key="7">
    <source>
        <dbReference type="Pfam" id="PF01120"/>
    </source>
</evidence>
<dbReference type="GO" id="GO:0005764">
    <property type="term" value="C:lysosome"/>
    <property type="evidence" value="ECO:0007669"/>
    <property type="project" value="TreeGrafter"/>
</dbReference>
<comment type="function">
    <text evidence="1">Alpha-L-fucosidase is responsible for hydrolyzing the alpha-1,6-linked fucose joined to the reducing-end N-acetylglucosamine of the carbohydrate moieties of glycoproteins.</text>
</comment>
<dbReference type="InterPro" id="IPR017853">
    <property type="entry name" value="GH"/>
</dbReference>
<dbReference type="PANTHER" id="PTHR10030:SF37">
    <property type="entry name" value="ALPHA-L-FUCOSIDASE-RELATED"/>
    <property type="match status" value="1"/>
</dbReference>
<dbReference type="EMBL" id="AGXS01000016">
    <property type="protein sequence ID" value="EIY49988.1"/>
    <property type="molecule type" value="Genomic_DNA"/>
</dbReference>
<reference evidence="8 9" key="1">
    <citation type="submission" date="2012-02" db="EMBL/GenBank/DDBJ databases">
        <title>The Genome Sequence of Bacteroides nordii CL02T12C05.</title>
        <authorList>
            <consortium name="The Broad Institute Genome Sequencing Platform"/>
            <person name="Earl A."/>
            <person name="Ward D."/>
            <person name="Feldgarden M."/>
            <person name="Gevers D."/>
            <person name="Zitomersky N.L."/>
            <person name="Coyne M.J."/>
            <person name="Comstock L.E."/>
            <person name="Young S.K."/>
            <person name="Zeng Q."/>
            <person name="Gargeya S."/>
            <person name="Fitzgerald M."/>
            <person name="Haas B."/>
            <person name="Abouelleil A."/>
            <person name="Alvarado L."/>
            <person name="Arachchi H.M."/>
            <person name="Berlin A."/>
            <person name="Chapman S.B."/>
            <person name="Gearin G."/>
            <person name="Goldberg J."/>
            <person name="Griggs A."/>
            <person name="Gujja S."/>
            <person name="Hansen M."/>
            <person name="Heiman D."/>
            <person name="Howarth C."/>
            <person name="Larimer J."/>
            <person name="Lui A."/>
            <person name="MacDonald P.J.P."/>
            <person name="McCowen C."/>
            <person name="Montmayeur A."/>
            <person name="Murphy C."/>
            <person name="Neiman D."/>
            <person name="Pearson M."/>
            <person name="Priest M."/>
            <person name="Roberts A."/>
            <person name="Saif S."/>
            <person name="Shea T."/>
            <person name="Sisk P."/>
            <person name="Stolte C."/>
            <person name="Sykes S."/>
            <person name="Wortman J."/>
            <person name="Nusbaum C."/>
            <person name="Birren B."/>
        </authorList>
    </citation>
    <scope>NUCLEOTIDE SEQUENCE [LARGE SCALE GENOMIC DNA]</scope>
    <source>
        <strain evidence="8 9">CL02T12C05</strain>
    </source>
</reference>
<dbReference type="InterPro" id="IPR057739">
    <property type="entry name" value="Glyco_hydro_29_N"/>
</dbReference>
<dbReference type="PATRIC" id="fig|997884.3.peg.2617"/>
<accession>I9S402</accession>
<dbReference type="InterPro" id="IPR000933">
    <property type="entry name" value="Glyco_hydro_29"/>
</dbReference>
<dbReference type="EC" id="3.2.1.51" evidence="3"/>
<dbReference type="SMART" id="SM00812">
    <property type="entry name" value="Alpha_L_fucos"/>
    <property type="match status" value="1"/>
</dbReference>
<evidence type="ECO:0000256" key="2">
    <source>
        <dbReference type="ARBA" id="ARBA00007951"/>
    </source>
</evidence>
<evidence type="ECO:0000313" key="9">
    <source>
        <dbReference type="Proteomes" id="UP000003089"/>
    </source>
</evidence>
<dbReference type="PRINTS" id="PR00741">
    <property type="entry name" value="GLHYDRLASE29"/>
</dbReference>
<keyword evidence="9" id="KW-1185">Reference proteome</keyword>
<keyword evidence="4" id="KW-0732">Signal</keyword>